<accession>A0A4R1NEY3</accession>
<dbReference type="InterPro" id="IPR000847">
    <property type="entry name" value="LysR_HTH_N"/>
</dbReference>
<dbReference type="FunFam" id="1.10.10.10:FF:000001">
    <property type="entry name" value="LysR family transcriptional regulator"/>
    <property type="match status" value="1"/>
</dbReference>
<dbReference type="NCBIfam" id="TIGR03418">
    <property type="entry name" value="chol_sulf_TF"/>
    <property type="match status" value="1"/>
</dbReference>
<dbReference type="Pfam" id="PF00126">
    <property type="entry name" value="HTH_1"/>
    <property type="match status" value="1"/>
</dbReference>
<evidence type="ECO:0000256" key="4">
    <source>
        <dbReference type="ARBA" id="ARBA00023163"/>
    </source>
</evidence>
<comment type="caution">
    <text evidence="6">The sequence shown here is derived from an EMBL/GenBank/DDBJ whole genome shotgun (WGS) entry which is preliminary data.</text>
</comment>
<dbReference type="SUPFAM" id="SSF46785">
    <property type="entry name" value="Winged helix' DNA-binding domain"/>
    <property type="match status" value="1"/>
</dbReference>
<dbReference type="Gene3D" id="1.10.10.10">
    <property type="entry name" value="Winged helix-like DNA-binding domain superfamily/Winged helix DNA-binding domain"/>
    <property type="match status" value="1"/>
</dbReference>
<dbReference type="InterPro" id="IPR036388">
    <property type="entry name" value="WH-like_DNA-bd_sf"/>
</dbReference>
<dbReference type="GO" id="GO:0003700">
    <property type="term" value="F:DNA-binding transcription factor activity"/>
    <property type="evidence" value="ECO:0007669"/>
    <property type="project" value="InterPro"/>
</dbReference>
<dbReference type="Gene3D" id="3.40.190.10">
    <property type="entry name" value="Periplasmic binding protein-like II"/>
    <property type="match status" value="2"/>
</dbReference>
<evidence type="ECO:0000256" key="1">
    <source>
        <dbReference type="ARBA" id="ARBA00009437"/>
    </source>
</evidence>
<dbReference type="InterPro" id="IPR017786">
    <property type="entry name" value="TF_choline_sulphate-util"/>
</dbReference>
<dbReference type="Proteomes" id="UP000294555">
    <property type="component" value="Unassembled WGS sequence"/>
</dbReference>
<keyword evidence="7" id="KW-1185">Reference proteome</keyword>
<dbReference type="RefSeq" id="WP_132923072.1">
    <property type="nucleotide sequence ID" value="NZ_SJOI01000001.1"/>
</dbReference>
<dbReference type="PROSITE" id="PS50931">
    <property type="entry name" value="HTH_LYSR"/>
    <property type="match status" value="1"/>
</dbReference>
<dbReference type="CDD" id="cd08432">
    <property type="entry name" value="PBP2_GcdR_TrpI_HvrB_AmpR_like"/>
    <property type="match status" value="1"/>
</dbReference>
<keyword evidence="2" id="KW-0805">Transcription regulation</keyword>
<dbReference type="EMBL" id="SJOI01000001">
    <property type="protein sequence ID" value="TCL04281.1"/>
    <property type="molecule type" value="Genomic_DNA"/>
</dbReference>
<dbReference type="PANTHER" id="PTHR30537:SF26">
    <property type="entry name" value="GLYCINE CLEAVAGE SYSTEM TRANSCRIPTIONAL ACTIVATOR"/>
    <property type="match status" value="1"/>
</dbReference>
<feature type="domain" description="HTH lysR-type" evidence="5">
    <location>
        <begin position="8"/>
        <end position="65"/>
    </location>
</feature>
<name>A0A4R1NEY3_9GAMM</name>
<dbReference type="GO" id="GO:0043565">
    <property type="term" value="F:sequence-specific DNA binding"/>
    <property type="evidence" value="ECO:0007669"/>
    <property type="project" value="TreeGrafter"/>
</dbReference>
<dbReference type="SUPFAM" id="SSF53850">
    <property type="entry name" value="Periplasmic binding protein-like II"/>
    <property type="match status" value="1"/>
</dbReference>
<reference evidence="6 7" key="1">
    <citation type="submission" date="2019-02" db="EMBL/GenBank/DDBJ databases">
        <title>Investigation of anaerobic lignin degradation for improved lignocellulosic biofuels.</title>
        <authorList>
            <person name="Deangelis K."/>
        </authorList>
    </citation>
    <scope>NUCLEOTIDE SEQUENCE [LARGE SCALE GENOMIC DNA]</scope>
    <source>
        <strain evidence="6 7">159R</strain>
    </source>
</reference>
<gene>
    <name evidence="6" type="ORF">EZJ58_2394</name>
</gene>
<dbReference type="InterPro" id="IPR005119">
    <property type="entry name" value="LysR_subst-bd"/>
</dbReference>
<evidence type="ECO:0000313" key="7">
    <source>
        <dbReference type="Proteomes" id="UP000294555"/>
    </source>
</evidence>
<evidence type="ECO:0000256" key="2">
    <source>
        <dbReference type="ARBA" id="ARBA00023015"/>
    </source>
</evidence>
<sequence>MSGKSRLPPLQALAVFEAAARHLNFTAASLELGSSQPAVSQRINALENQLGTPLFERRHRGVVLTETGEQLYQIVRASLQGISRQIEKIQSKIQRDVLRIDTDMGFAGYWLLPRLDPLQRLIPNVDVQISTSPNEFSLRDSSAHLAISFGDGQVPGCRSHKLFPERVVPVCSPQFFLAHGRPESAESLLRLPLLNLPDPRPSRWLNWTEWFRRQRLDPGEGVTSLTFNAYTLVIQAAIKGQGVALGWRPLVDQFLSSGELVTCGPECRTERGYYLIQPIPESDSPLNLKVKEWLLREALSFYPREENTPTAVNFV</sequence>
<keyword evidence="3" id="KW-0238">DNA-binding</keyword>
<dbReference type="InterPro" id="IPR058163">
    <property type="entry name" value="LysR-type_TF_proteobact-type"/>
</dbReference>
<dbReference type="PRINTS" id="PR00039">
    <property type="entry name" value="HTHLYSR"/>
</dbReference>
<dbReference type="PANTHER" id="PTHR30537">
    <property type="entry name" value="HTH-TYPE TRANSCRIPTIONAL REGULATOR"/>
    <property type="match status" value="1"/>
</dbReference>
<keyword evidence="4" id="KW-0804">Transcription</keyword>
<evidence type="ECO:0000313" key="6">
    <source>
        <dbReference type="EMBL" id="TCL04281.1"/>
    </source>
</evidence>
<evidence type="ECO:0000259" key="5">
    <source>
        <dbReference type="PROSITE" id="PS50931"/>
    </source>
</evidence>
<dbReference type="AlphaFoldDB" id="A0A4R1NEY3"/>
<dbReference type="Pfam" id="PF03466">
    <property type="entry name" value="LysR_substrate"/>
    <property type="match status" value="1"/>
</dbReference>
<dbReference type="GO" id="GO:0006351">
    <property type="term" value="P:DNA-templated transcription"/>
    <property type="evidence" value="ECO:0007669"/>
    <property type="project" value="TreeGrafter"/>
</dbReference>
<comment type="similarity">
    <text evidence="1">Belongs to the LysR transcriptional regulatory family.</text>
</comment>
<dbReference type="InterPro" id="IPR036390">
    <property type="entry name" value="WH_DNA-bd_sf"/>
</dbReference>
<evidence type="ECO:0000256" key="3">
    <source>
        <dbReference type="ARBA" id="ARBA00023125"/>
    </source>
</evidence>
<organism evidence="6 7">
    <name type="scientific">Sodalis ligni</name>
    <dbReference type="NCBI Taxonomy" id="2697027"/>
    <lineage>
        <taxon>Bacteria</taxon>
        <taxon>Pseudomonadati</taxon>
        <taxon>Pseudomonadota</taxon>
        <taxon>Gammaproteobacteria</taxon>
        <taxon>Enterobacterales</taxon>
        <taxon>Bruguierivoracaceae</taxon>
        <taxon>Sodalis</taxon>
    </lineage>
</organism>
<dbReference type="OrthoDB" id="5526340at2"/>
<protein>
    <submittedName>
        <fullName evidence="6">Putative choline sulfate-utilization transcription factor</fullName>
    </submittedName>
</protein>
<proteinExistence type="inferred from homology"/>